<reference evidence="1 2" key="2">
    <citation type="journal article" date="2022" name="Mol. Ecol. Resour.">
        <title>The genomes of chicory, endive, great burdock and yacon provide insights into Asteraceae paleo-polyploidization history and plant inulin production.</title>
        <authorList>
            <person name="Fan W."/>
            <person name="Wang S."/>
            <person name="Wang H."/>
            <person name="Wang A."/>
            <person name="Jiang F."/>
            <person name="Liu H."/>
            <person name="Zhao H."/>
            <person name="Xu D."/>
            <person name="Zhang Y."/>
        </authorList>
    </citation>
    <scope>NUCLEOTIDE SEQUENCE [LARGE SCALE GENOMIC DNA]</scope>
    <source>
        <strain evidence="2">cv. Punajuju</strain>
        <tissue evidence="1">Leaves</tissue>
    </source>
</reference>
<reference evidence="2" key="1">
    <citation type="journal article" date="2022" name="Mol. Ecol. Resour.">
        <title>The genomes of chicory, endive, great burdock and yacon provide insights into Asteraceae palaeo-polyploidization history and plant inulin production.</title>
        <authorList>
            <person name="Fan W."/>
            <person name="Wang S."/>
            <person name="Wang H."/>
            <person name="Wang A."/>
            <person name="Jiang F."/>
            <person name="Liu H."/>
            <person name="Zhao H."/>
            <person name="Xu D."/>
            <person name="Zhang Y."/>
        </authorList>
    </citation>
    <scope>NUCLEOTIDE SEQUENCE [LARGE SCALE GENOMIC DNA]</scope>
    <source>
        <strain evidence="2">cv. Punajuju</strain>
    </source>
</reference>
<evidence type="ECO:0000313" key="1">
    <source>
        <dbReference type="EMBL" id="KAI3708754.1"/>
    </source>
</evidence>
<comment type="caution">
    <text evidence="1">The sequence shown here is derived from an EMBL/GenBank/DDBJ whole genome shotgun (WGS) entry which is preliminary data.</text>
</comment>
<dbReference type="Proteomes" id="UP001055811">
    <property type="component" value="Linkage Group LG07"/>
</dbReference>
<organism evidence="1 2">
    <name type="scientific">Cichorium intybus</name>
    <name type="common">Chicory</name>
    <dbReference type="NCBI Taxonomy" id="13427"/>
    <lineage>
        <taxon>Eukaryota</taxon>
        <taxon>Viridiplantae</taxon>
        <taxon>Streptophyta</taxon>
        <taxon>Embryophyta</taxon>
        <taxon>Tracheophyta</taxon>
        <taxon>Spermatophyta</taxon>
        <taxon>Magnoliopsida</taxon>
        <taxon>eudicotyledons</taxon>
        <taxon>Gunneridae</taxon>
        <taxon>Pentapetalae</taxon>
        <taxon>asterids</taxon>
        <taxon>campanulids</taxon>
        <taxon>Asterales</taxon>
        <taxon>Asteraceae</taxon>
        <taxon>Cichorioideae</taxon>
        <taxon>Cichorieae</taxon>
        <taxon>Cichoriinae</taxon>
        <taxon>Cichorium</taxon>
    </lineage>
</organism>
<accession>A0ACB9AFF4</accession>
<dbReference type="EMBL" id="CM042015">
    <property type="protein sequence ID" value="KAI3708754.1"/>
    <property type="molecule type" value="Genomic_DNA"/>
</dbReference>
<keyword evidence="2" id="KW-1185">Reference proteome</keyword>
<proteinExistence type="predicted"/>
<evidence type="ECO:0000313" key="2">
    <source>
        <dbReference type="Proteomes" id="UP001055811"/>
    </source>
</evidence>
<name>A0ACB9AFF4_CICIN</name>
<protein>
    <submittedName>
        <fullName evidence="1">Uncharacterized protein</fullName>
    </submittedName>
</protein>
<sequence>MISIDDHQPPDPSSYDNRNHQQQVPHDLEIDRGENSPASVSDIDLLKPTDDSLDDTNNRLPNFSIRDYVFSSRCKDITCNWPFSSESLQLCLDSGVKNFLPPFQSLDSVRSNSFVISNEETVSGFDGKSKVDQLVSQRRVEENLAQKKPKKSHTSSSQPTTKKCKFTMKSNSGIEPLESFTPNNFILSETMASKVCPVCKTFSSSSNTTLNAHIDGCLFEESSMNWTANSKIIVKHRIKPRKTRLMVDIYKTAPRCTVEELDRRNGTSWANNSSFPDQEFEVQEEEEEKEKPQEPKAFIPEVVDHEGTVYIDTNGTKVRILSMPIVGTLDGHEALPKVGKASKIVMEKKKKKAYVQKRCLKFMKLSPNSKKLSSLKTHHGASEARSGQEEKDGIERSCKKVDRGEKPVKHKQMDDLAITRPPWACSKRTVLAKKFNGKNGKNGVTNELLVESDKSSDNTSSSRRNKKARTQLSNVSKCSYLKTNLPSKTREQNSVTKFNLKRKFPAVKESQENARSSQDSLKQKPRMEEEEEDTSKNSSFDMVNVPEVHKKNSVTSKSSDMDSLETARTEIPSHSNHVRGSFMGLKNPILDDEFLKIVSQPDKFDSRESMENIMIGHNIEDEIHDIEKQENYFEEVDPIPIPGPPGSFLPPSPGGDMVSNELQDNSSLTTTSRVQSNEHQSHHNHDIINRDFEFMSESPISTISNPSFTKKDPTLSAFQNDQPCCSKKESVFLKNVASYPQEPVVLKRPGGMNLMSELFSRTTLPPPSETVKSPRDCESPVNNPSTPVLRLMGKNLTVVKTDDEQYRPQMSHRQLHNIKNDQNSFLYGYPTQHPIMFNNHIENGSKPQHFNVHPPNNSRNLADSSHIHAFDTMFTSTRNGFMAPADYRRLDTVVACDRNKEMINIDDSYENEADDSYTAGVSPVFHNGTFQTSSPLDRNLGRWGCNQTGSSSILHPNSFGTQSAFIPNIRSTSYYPRSFS</sequence>
<gene>
    <name evidence="1" type="ORF">L2E82_38176</name>
</gene>